<keyword evidence="2" id="KW-1185">Reference proteome</keyword>
<organism evidence="1 2">
    <name type="scientific">Linum tenue</name>
    <dbReference type="NCBI Taxonomy" id="586396"/>
    <lineage>
        <taxon>Eukaryota</taxon>
        <taxon>Viridiplantae</taxon>
        <taxon>Streptophyta</taxon>
        <taxon>Embryophyta</taxon>
        <taxon>Tracheophyta</taxon>
        <taxon>Spermatophyta</taxon>
        <taxon>Magnoliopsida</taxon>
        <taxon>eudicotyledons</taxon>
        <taxon>Gunneridae</taxon>
        <taxon>Pentapetalae</taxon>
        <taxon>rosids</taxon>
        <taxon>fabids</taxon>
        <taxon>Malpighiales</taxon>
        <taxon>Linaceae</taxon>
        <taxon>Linum</taxon>
    </lineage>
</organism>
<dbReference type="EMBL" id="CAMGYJ010000007">
    <property type="protein sequence ID" value="CAI0445824.1"/>
    <property type="molecule type" value="Genomic_DNA"/>
</dbReference>
<dbReference type="AlphaFoldDB" id="A0AAV0MGC2"/>
<name>A0AAV0MGC2_9ROSI</name>
<protein>
    <recommendedName>
        <fullName evidence="3">Maturase K</fullName>
    </recommendedName>
</protein>
<evidence type="ECO:0008006" key="3">
    <source>
        <dbReference type="Google" id="ProtNLM"/>
    </source>
</evidence>
<comment type="caution">
    <text evidence="1">The sequence shown here is derived from an EMBL/GenBank/DDBJ whole genome shotgun (WGS) entry which is preliminary data.</text>
</comment>
<sequence length="41" mass="4703">NKNTGFNVVSLINRTSPRESKLSKSILFSLFTSIHEPYTYI</sequence>
<feature type="non-terminal residue" evidence="1">
    <location>
        <position position="1"/>
    </location>
</feature>
<dbReference type="Proteomes" id="UP001154282">
    <property type="component" value="Unassembled WGS sequence"/>
</dbReference>
<accession>A0AAV0MGC2</accession>
<gene>
    <name evidence="1" type="ORF">LITE_LOCUS28751</name>
</gene>
<evidence type="ECO:0000313" key="1">
    <source>
        <dbReference type="EMBL" id="CAI0445824.1"/>
    </source>
</evidence>
<proteinExistence type="predicted"/>
<reference evidence="1" key="1">
    <citation type="submission" date="2022-08" db="EMBL/GenBank/DDBJ databases">
        <authorList>
            <person name="Gutierrez-Valencia J."/>
        </authorList>
    </citation>
    <scope>NUCLEOTIDE SEQUENCE</scope>
</reference>
<evidence type="ECO:0000313" key="2">
    <source>
        <dbReference type="Proteomes" id="UP001154282"/>
    </source>
</evidence>